<dbReference type="GO" id="GO:0005856">
    <property type="term" value="C:cytoskeleton"/>
    <property type="evidence" value="ECO:0007669"/>
    <property type="project" value="UniProtKB-SubCell"/>
</dbReference>
<dbReference type="OMA" id="GLQPEMC"/>
<dbReference type="SUPFAM" id="SSF55770">
    <property type="entry name" value="Profilin (actin-binding protein)"/>
    <property type="match status" value="1"/>
</dbReference>
<dbReference type="WBParaSite" id="SRAE_2000418200.1">
    <property type="protein sequence ID" value="SRAE_2000418200.1"/>
    <property type="gene ID" value="WBGene00264411"/>
</dbReference>
<evidence type="ECO:0000256" key="4">
    <source>
        <dbReference type="ARBA" id="ARBA00022490"/>
    </source>
</evidence>
<proteinExistence type="inferred from homology"/>
<evidence type="ECO:0000256" key="6">
    <source>
        <dbReference type="ARBA" id="ARBA00023212"/>
    </source>
</evidence>
<dbReference type="InterPro" id="IPR036140">
    <property type="entry name" value="PFN_sf"/>
</dbReference>
<dbReference type="WormBase" id="SRAE_2000418200">
    <property type="protein sequence ID" value="SRP10439"/>
    <property type="gene ID" value="WBGene00264411"/>
</dbReference>
<organism evidence="8">
    <name type="scientific">Strongyloides ratti</name>
    <name type="common">Parasitic roundworm</name>
    <dbReference type="NCBI Taxonomy" id="34506"/>
    <lineage>
        <taxon>Eukaryota</taxon>
        <taxon>Metazoa</taxon>
        <taxon>Ecdysozoa</taxon>
        <taxon>Nematoda</taxon>
        <taxon>Chromadorea</taxon>
        <taxon>Rhabditida</taxon>
        <taxon>Tylenchina</taxon>
        <taxon>Panagrolaimomorpha</taxon>
        <taxon>Strongyloidoidea</taxon>
        <taxon>Strongyloididae</taxon>
        <taxon>Strongyloides</taxon>
    </lineage>
</organism>
<name>A0A090MZU3_STRRB</name>
<dbReference type="GO" id="GO:0071689">
    <property type="term" value="P:muscle thin filament assembly"/>
    <property type="evidence" value="ECO:0007669"/>
    <property type="project" value="EnsemblMetazoa"/>
</dbReference>
<dbReference type="InterPro" id="IPR048278">
    <property type="entry name" value="PFN"/>
</dbReference>
<dbReference type="PRINTS" id="PR01640">
    <property type="entry name" value="PROFILINPLNT"/>
</dbReference>
<dbReference type="eggNOG" id="KOG1755">
    <property type="taxonomic scope" value="Eukaryota"/>
</dbReference>
<gene>
    <name evidence="8 10 11" type="ORF">SRAE_2000418200</name>
</gene>
<dbReference type="GeneID" id="36381904"/>
<keyword evidence="6" id="KW-0206">Cytoskeleton</keyword>
<dbReference type="Pfam" id="PF00235">
    <property type="entry name" value="Profilin"/>
    <property type="match status" value="1"/>
</dbReference>
<evidence type="ECO:0000313" key="9">
    <source>
        <dbReference type="Proteomes" id="UP000035682"/>
    </source>
</evidence>
<evidence type="ECO:0000256" key="5">
    <source>
        <dbReference type="ARBA" id="ARBA00023203"/>
    </source>
</evidence>
<dbReference type="SMART" id="SM00392">
    <property type="entry name" value="PROF"/>
    <property type="match status" value="1"/>
</dbReference>
<dbReference type="OrthoDB" id="421374at2759"/>
<dbReference type="PANTHER" id="PTHR11604">
    <property type="entry name" value="PROFILIN"/>
    <property type="match status" value="1"/>
</dbReference>
<dbReference type="Gene3D" id="3.30.450.30">
    <property type="entry name" value="Dynein light chain 2a, cytoplasmic"/>
    <property type="match status" value="1"/>
</dbReference>
<evidence type="ECO:0000256" key="1">
    <source>
        <dbReference type="ARBA" id="ARBA00004245"/>
    </source>
</evidence>
<dbReference type="Proteomes" id="UP000035682">
    <property type="component" value="Unplaced"/>
</dbReference>
<accession>A0A090MZU3</accession>
<dbReference type="GO" id="GO:0003785">
    <property type="term" value="F:actin monomer binding"/>
    <property type="evidence" value="ECO:0007669"/>
    <property type="project" value="TreeGrafter"/>
</dbReference>
<dbReference type="GO" id="GO:0055120">
    <property type="term" value="C:striated muscle dense body"/>
    <property type="evidence" value="ECO:0007669"/>
    <property type="project" value="EnsemblMetazoa"/>
</dbReference>
<sequence length="126" mass="13248">MSWKDMVDTNLVGTGFVSKAAILGSDGSVWGISEGFSLDGSEAAACAKAFANQDGVRASGLKFEGKKYLVLRADDERVIGKQGADGFFAYKTKQAVVLGLYCNGLQPEKCSTTVGGLADYLKSTGY</sequence>
<evidence type="ECO:0000256" key="3">
    <source>
        <dbReference type="ARBA" id="ARBA00011583"/>
    </source>
</evidence>
<dbReference type="CTD" id="36381904"/>
<dbReference type="STRING" id="34506.A0A090MZU3"/>
<dbReference type="EMBL" id="LN609529">
    <property type="protein sequence ID" value="CEF69534.1"/>
    <property type="molecule type" value="Genomic_DNA"/>
</dbReference>
<protein>
    <recommendedName>
        <fullName evidence="7">Profilin</fullName>
    </recommendedName>
</protein>
<dbReference type="GO" id="GO:0005938">
    <property type="term" value="C:cell cortex"/>
    <property type="evidence" value="ECO:0007669"/>
    <property type="project" value="TreeGrafter"/>
</dbReference>
<dbReference type="PANTHER" id="PTHR11604:SF0">
    <property type="entry name" value="PROFILIN"/>
    <property type="match status" value="1"/>
</dbReference>
<comment type="subcellular location">
    <subcellularLocation>
        <location evidence="1">Cytoplasm</location>
        <location evidence="1">Cytoskeleton</location>
    </subcellularLocation>
</comment>
<evidence type="ECO:0000256" key="2">
    <source>
        <dbReference type="ARBA" id="ARBA00010058"/>
    </source>
</evidence>
<reference evidence="8 9" key="1">
    <citation type="submission" date="2014-09" db="EMBL/GenBank/DDBJ databases">
        <authorList>
            <person name="Martin A.A."/>
        </authorList>
    </citation>
    <scope>NUCLEOTIDE SEQUENCE</scope>
    <source>
        <strain evidence="9">ED321</strain>
        <strain evidence="8">ED321 Heterogonic</strain>
    </source>
</reference>
<comment type="subunit">
    <text evidence="3">Occurs in many kinds of cells as a complex with monomeric actin in a 1:1 ratio.</text>
</comment>
<dbReference type="CDD" id="cd00148">
    <property type="entry name" value="PROF"/>
    <property type="match status" value="1"/>
</dbReference>
<dbReference type="RefSeq" id="XP_024508734.1">
    <property type="nucleotide sequence ID" value="XM_024643021.1"/>
</dbReference>
<evidence type="ECO:0000313" key="10">
    <source>
        <dbReference type="WBParaSite" id="SRAE_2000418200.1"/>
    </source>
</evidence>
<keyword evidence="9" id="KW-1185">Reference proteome</keyword>
<comment type="similarity">
    <text evidence="2 7">Belongs to the profilin family.</text>
</comment>
<dbReference type="InterPro" id="IPR005455">
    <property type="entry name" value="PFN_euk"/>
</dbReference>
<dbReference type="AlphaFoldDB" id="A0A090MZU3"/>
<evidence type="ECO:0000313" key="11">
    <source>
        <dbReference type="WormBase" id="SRAE_2000418200"/>
    </source>
</evidence>
<reference evidence="10" key="2">
    <citation type="submission" date="2020-12" db="UniProtKB">
        <authorList>
            <consortium name="WormBaseParasite"/>
        </authorList>
    </citation>
    <scope>IDENTIFICATION</scope>
</reference>
<keyword evidence="4" id="KW-0963">Cytoplasm</keyword>
<keyword evidence="5 7" id="KW-0009">Actin-binding</keyword>
<evidence type="ECO:0000313" key="8">
    <source>
        <dbReference type="EMBL" id="CEF69534.1"/>
    </source>
</evidence>
<evidence type="ECO:0000256" key="7">
    <source>
        <dbReference type="RuleBase" id="RU003909"/>
    </source>
</evidence>
<dbReference type="PRINTS" id="PR00392">
    <property type="entry name" value="PROFILIN"/>
</dbReference>